<keyword evidence="3" id="KW-1185">Reference proteome</keyword>
<evidence type="ECO:0000256" key="1">
    <source>
        <dbReference type="SAM" id="Phobius"/>
    </source>
</evidence>
<feature type="transmembrane region" description="Helical" evidence="1">
    <location>
        <begin position="96"/>
        <end position="121"/>
    </location>
</feature>
<dbReference type="AlphaFoldDB" id="A0AAW1L4I6"/>
<dbReference type="Proteomes" id="UP001458880">
    <property type="component" value="Unassembled WGS sequence"/>
</dbReference>
<keyword evidence="1" id="KW-1133">Transmembrane helix</keyword>
<proteinExistence type="predicted"/>
<comment type="caution">
    <text evidence="2">The sequence shown here is derived from an EMBL/GenBank/DDBJ whole genome shotgun (WGS) entry which is preliminary data.</text>
</comment>
<evidence type="ECO:0000313" key="2">
    <source>
        <dbReference type="EMBL" id="KAK9729507.1"/>
    </source>
</evidence>
<accession>A0AAW1L4I6</accession>
<dbReference type="EMBL" id="JASPKY010000160">
    <property type="protein sequence ID" value="KAK9729507.1"/>
    <property type="molecule type" value="Genomic_DNA"/>
</dbReference>
<organism evidence="2 3">
    <name type="scientific">Popillia japonica</name>
    <name type="common">Japanese beetle</name>
    <dbReference type="NCBI Taxonomy" id="7064"/>
    <lineage>
        <taxon>Eukaryota</taxon>
        <taxon>Metazoa</taxon>
        <taxon>Ecdysozoa</taxon>
        <taxon>Arthropoda</taxon>
        <taxon>Hexapoda</taxon>
        <taxon>Insecta</taxon>
        <taxon>Pterygota</taxon>
        <taxon>Neoptera</taxon>
        <taxon>Endopterygota</taxon>
        <taxon>Coleoptera</taxon>
        <taxon>Polyphaga</taxon>
        <taxon>Scarabaeiformia</taxon>
        <taxon>Scarabaeidae</taxon>
        <taxon>Rutelinae</taxon>
        <taxon>Popillia</taxon>
    </lineage>
</organism>
<reference evidence="2 3" key="1">
    <citation type="journal article" date="2024" name="BMC Genomics">
        <title>De novo assembly and annotation of Popillia japonica's genome with initial clues to its potential as an invasive pest.</title>
        <authorList>
            <person name="Cucini C."/>
            <person name="Boschi S."/>
            <person name="Funari R."/>
            <person name="Cardaioli E."/>
            <person name="Iannotti N."/>
            <person name="Marturano G."/>
            <person name="Paoli F."/>
            <person name="Bruttini M."/>
            <person name="Carapelli A."/>
            <person name="Frati F."/>
            <person name="Nardi F."/>
        </authorList>
    </citation>
    <scope>NUCLEOTIDE SEQUENCE [LARGE SCALE GENOMIC DNA]</scope>
    <source>
        <strain evidence="2">DMR45628</strain>
    </source>
</reference>
<keyword evidence="1" id="KW-0472">Membrane</keyword>
<name>A0AAW1L4I6_POPJA</name>
<sequence length="138" mass="14701">MVIKIKEVSLVIPNGNNLSSGDFWNGASEEDATSALALDASDGGLWSGNFIPPPPRPLFLDDSVTPDGLTTCDLCSWAWQNGNVFTLDATMAPGEIGWVLTLVIVSVLSAAIGAVVMIIVLHCRRVQNSGNHVFLIHK</sequence>
<evidence type="ECO:0000313" key="3">
    <source>
        <dbReference type="Proteomes" id="UP001458880"/>
    </source>
</evidence>
<protein>
    <submittedName>
        <fullName evidence="2">Uncharacterized protein</fullName>
    </submittedName>
</protein>
<gene>
    <name evidence="2" type="ORF">QE152_g15920</name>
</gene>
<keyword evidence="1" id="KW-0812">Transmembrane</keyword>